<organism evidence="2 3">
    <name type="scientific">Microbacterium mcarthurae</name>
    <dbReference type="NCBI Taxonomy" id="3035918"/>
    <lineage>
        <taxon>Bacteria</taxon>
        <taxon>Bacillati</taxon>
        <taxon>Actinomycetota</taxon>
        <taxon>Actinomycetes</taxon>
        <taxon>Micrococcales</taxon>
        <taxon>Microbacteriaceae</taxon>
        <taxon>Microbacterium</taxon>
    </lineage>
</organism>
<keyword evidence="3" id="KW-1185">Reference proteome</keyword>
<dbReference type="EMBL" id="JAROCE010000003">
    <property type="protein sequence ID" value="MFM2721249.1"/>
    <property type="molecule type" value="Genomic_DNA"/>
</dbReference>
<proteinExistence type="predicted"/>
<protein>
    <submittedName>
        <fullName evidence="2">Uncharacterized protein</fullName>
    </submittedName>
</protein>
<keyword evidence="1" id="KW-1133">Transmembrane helix</keyword>
<evidence type="ECO:0000256" key="1">
    <source>
        <dbReference type="SAM" id="Phobius"/>
    </source>
</evidence>
<comment type="caution">
    <text evidence="2">The sequence shown here is derived from an EMBL/GenBank/DDBJ whole genome shotgun (WGS) entry which is preliminary data.</text>
</comment>
<keyword evidence="1" id="KW-0472">Membrane</keyword>
<sequence>MSSPRFSLPLGVAMAAFGFAQLGAAPQWWNVATTVVMVSGGAILVVQGLISAGRRTRGRATDAL</sequence>
<name>A0ABW9GHK3_9MICO</name>
<keyword evidence="1" id="KW-0812">Transmembrane</keyword>
<evidence type="ECO:0000313" key="2">
    <source>
        <dbReference type="EMBL" id="MFM2721249.1"/>
    </source>
</evidence>
<dbReference type="Proteomes" id="UP001630303">
    <property type="component" value="Unassembled WGS sequence"/>
</dbReference>
<gene>
    <name evidence="2" type="ORF">P5G46_12100</name>
</gene>
<evidence type="ECO:0000313" key="3">
    <source>
        <dbReference type="Proteomes" id="UP001630303"/>
    </source>
</evidence>
<dbReference type="RefSeq" id="WP_239274928.1">
    <property type="nucleotide sequence ID" value="NZ_JAROCE010000003.1"/>
</dbReference>
<accession>A0ABW9GHK3</accession>
<reference evidence="2 3" key="1">
    <citation type="submission" date="2023-03" db="EMBL/GenBank/DDBJ databases">
        <title>MT1 and MT2 Draft Genomes of Novel Species.</title>
        <authorList>
            <person name="Venkateswaran K."/>
        </authorList>
    </citation>
    <scope>NUCLEOTIDE SEQUENCE [LARGE SCALE GENOMIC DNA]</scope>
    <source>
        <strain evidence="2 3">IF8SW-P5</strain>
    </source>
</reference>
<feature type="transmembrane region" description="Helical" evidence="1">
    <location>
        <begin position="34"/>
        <end position="52"/>
    </location>
</feature>